<comment type="caution">
    <text evidence="2">The sequence shown here is derived from an EMBL/GenBank/DDBJ whole genome shotgun (WGS) entry which is preliminary data.</text>
</comment>
<accession>A0A545AKG9</accession>
<sequence>MPIPRSCTGRGGRPRRWAYAASHDSLTGLVNRAEFGRALDAACADGRAATPAGGVPGRFGGDEFGVVLTDPAGAVPLAEGILERMETPVPTGAGPLLLRASIGVATLDEDGSLGAGGLLGAADLAMYRAKRSGTHRYQVAAPASAAA</sequence>
<dbReference type="AlphaFoldDB" id="A0A545AKG9"/>
<dbReference type="SUPFAM" id="SSF55073">
    <property type="entry name" value="Nucleotide cyclase"/>
    <property type="match status" value="1"/>
</dbReference>
<keyword evidence="3" id="KW-1185">Reference proteome</keyword>
<organism evidence="2 3">
    <name type="scientific">Cryptosporangium phraense</name>
    <dbReference type="NCBI Taxonomy" id="2593070"/>
    <lineage>
        <taxon>Bacteria</taxon>
        <taxon>Bacillati</taxon>
        <taxon>Actinomycetota</taxon>
        <taxon>Actinomycetes</taxon>
        <taxon>Cryptosporangiales</taxon>
        <taxon>Cryptosporangiaceae</taxon>
        <taxon>Cryptosporangium</taxon>
    </lineage>
</organism>
<feature type="domain" description="GGDEF" evidence="1">
    <location>
        <begin position="1"/>
        <end position="142"/>
    </location>
</feature>
<dbReference type="InterPro" id="IPR052155">
    <property type="entry name" value="Biofilm_reg_signaling"/>
</dbReference>
<dbReference type="SMART" id="SM00267">
    <property type="entry name" value="GGDEF"/>
    <property type="match status" value="1"/>
</dbReference>
<dbReference type="PROSITE" id="PS50887">
    <property type="entry name" value="GGDEF"/>
    <property type="match status" value="1"/>
</dbReference>
<dbReference type="RefSeq" id="WP_142707767.1">
    <property type="nucleotide sequence ID" value="NZ_VIRS01000022.1"/>
</dbReference>
<evidence type="ECO:0000313" key="2">
    <source>
        <dbReference type="EMBL" id="TQS41808.1"/>
    </source>
</evidence>
<dbReference type="EMBL" id="VIRS01000022">
    <property type="protein sequence ID" value="TQS41808.1"/>
    <property type="molecule type" value="Genomic_DNA"/>
</dbReference>
<dbReference type="InterPro" id="IPR000160">
    <property type="entry name" value="GGDEF_dom"/>
</dbReference>
<dbReference type="Proteomes" id="UP000317982">
    <property type="component" value="Unassembled WGS sequence"/>
</dbReference>
<dbReference type="InParanoid" id="A0A545AKG9"/>
<name>A0A545AKG9_9ACTN</name>
<dbReference type="Gene3D" id="3.30.70.270">
    <property type="match status" value="1"/>
</dbReference>
<dbReference type="Pfam" id="PF00990">
    <property type="entry name" value="GGDEF"/>
    <property type="match status" value="1"/>
</dbReference>
<protein>
    <submittedName>
        <fullName evidence="2">GGDEF domain-containing protein</fullName>
    </submittedName>
</protein>
<dbReference type="NCBIfam" id="TIGR00254">
    <property type="entry name" value="GGDEF"/>
    <property type="match status" value="1"/>
</dbReference>
<gene>
    <name evidence="2" type="ORF">FL583_27625</name>
</gene>
<proteinExistence type="predicted"/>
<dbReference type="InterPro" id="IPR043128">
    <property type="entry name" value="Rev_trsase/Diguanyl_cyclase"/>
</dbReference>
<dbReference type="PANTHER" id="PTHR44757">
    <property type="entry name" value="DIGUANYLATE CYCLASE DGCP"/>
    <property type="match status" value="1"/>
</dbReference>
<dbReference type="PANTHER" id="PTHR44757:SF2">
    <property type="entry name" value="BIOFILM ARCHITECTURE MAINTENANCE PROTEIN MBAA"/>
    <property type="match status" value="1"/>
</dbReference>
<reference evidence="2 3" key="1">
    <citation type="submission" date="2019-07" db="EMBL/GenBank/DDBJ databases">
        <title>Cryptosporangium phraense sp. nov., isolated from plant litter.</title>
        <authorList>
            <person name="Suriyachadkun C."/>
        </authorList>
    </citation>
    <scope>NUCLEOTIDE SEQUENCE [LARGE SCALE GENOMIC DNA]</scope>
    <source>
        <strain evidence="2 3">A-T 5661</strain>
    </source>
</reference>
<evidence type="ECO:0000313" key="3">
    <source>
        <dbReference type="Proteomes" id="UP000317982"/>
    </source>
</evidence>
<evidence type="ECO:0000259" key="1">
    <source>
        <dbReference type="PROSITE" id="PS50887"/>
    </source>
</evidence>
<dbReference type="InterPro" id="IPR029787">
    <property type="entry name" value="Nucleotide_cyclase"/>
</dbReference>